<dbReference type="AlphaFoldDB" id="A0A0C3E3Q2"/>
<dbReference type="OrthoDB" id="2013972at2759"/>
<dbReference type="Proteomes" id="UP000054321">
    <property type="component" value="Unassembled WGS sequence"/>
</dbReference>
<dbReference type="Gene3D" id="3.40.50.150">
    <property type="entry name" value="Vaccinia Virus protein VP39"/>
    <property type="match status" value="1"/>
</dbReference>
<dbReference type="InterPro" id="IPR013216">
    <property type="entry name" value="Methyltransf_11"/>
</dbReference>
<dbReference type="EMBL" id="KN832870">
    <property type="protein sequence ID" value="KIN08998.1"/>
    <property type="molecule type" value="Genomic_DNA"/>
</dbReference>
<dbReference type="SUPFAM" id="SSF53335">
    <property type="entry name" value="S-adenosyl-L-methionine-dependent methyltransferases"/>
    <property type="match status" value="1"/>
</dbReference>
<sequence>MADSYQPSSQGSNLPKYFHHLSQTYTHQTGNSTRNLFAQIAHRVAPISSDSIIHDNASGPGTATGVILSNLPPDVHPQIVATDMVPAMIDAFKSTEFPGINPNHITGIVMKSETLAFPANHFTHSITNFSVFNFADPSICLREIHRTLKPSGQAVITTWKRFGIGEVVHETQRRVRPDLPLMKFSGPDMYSADAVVDVMLRSGFARDKIDFVSMETVATGEDLDGLRAFAEGQFTESARRGWTEEEKDRWGVVLGDVLEEERERFGGVRFEGWAVVATKGDEQ</sequence>
<dbReference type="InParanoid" id="A0A0C3E3Q2"/>
<reference evidence="2 3" key="1">
    <citation type="submission" date="2014-04" db="EMBL/GenBank/DDBJ databases">
        <authorList>
            <consortium name="DOE Joint Genome Institute"/>
            <person name="Kuo A."/>
            <person name="Martino E."/>
            <person name="Perotto S."/>
            <person name="Kohler A."/>
            <person name="Nagy L.G."/>
            <person name="Floudas D."/>
            <person name="Copeland A."/>
            <person name="Barry K.W."/>
            <person name="Cichocki N."/>
            <person name="Veneault-Fourrey C."/>
            <person name="LaButti K."/>
            <person name="Lindquist E.A."/>
            <person name="Lipzen A."/>
            <person name="Lundell T."/>
            <person name="Morin E."/>
            <person name="Murat C."/>
            <person name="Sun H."/>
            <person name="Tunlid A."/>
            <person name="Henrissat B."/>
            <person name="Grigoriev I.V."/>
            <person name="Hibbett D.S."/>
            <person name="Martin F."/>
            <person name="Nordberg H.P."/>
            <person name="Cantor M.N."/>
            <person name="Hua S.X."/>
        </authorList>
    </citation>
    <scope>NUCLEOTIDE SEQUENCE [LARGE SCALE GENOMIC DNA]</scope>
    <source>
        <strain evidence="2 3">Zn</strain>
    </source>
</reference>
<name>A0A0C3E3Q2_OIDMZ</name>
<evidence type="ECO:0000313" key="2">
    <source>
        <dbReference type="EMBL" id="KIN08998.1"/>
    </source>
</evidence>
<evidence type="ECO:0000259" key="1">
    <source>
        <dbReference type="Pfam" id="PF08241"/>
    </source>
</evidence>
<organism evidence="2 3">
    <name type="scientific">Oidiodendron maius (strain Zn)</name>
    <dbReference type="NCBI Taxonomy" id="913774"/>
    <lineage>
        <taxon>Eukaryota</taxon>
        <taxon>Fungi</taxon>
        <taxon>Dikarya</taxon>
        <taxon>Ascomycota</taxon>
        <taxon>Pezizomycotina</taxon>
        <taxon>Leotiomycetes</taxon>
        <taxon>Leotiomycetes incertae sedis</taxon>
        <taxon>Myxotrichaceae</taxon>
        <taxon>Oidiodendron</taxon>
    </lineage>
</organism>
<keyword evidence="3" id="KW-1185">Reference proteome</keyword>
<gene>
    <name evidence="2" type="ORF">OIDMADRAFT_110911</name>
</gene>
<dbReference type="GO" id="GO:0008757">
    <property type="term" value="F:S-adenosylmethionine-dependent methyltransferase activity"/>
    <property type="evidence" value="ECO:0007669"/>
    <property type="project" value="InterPro"/>
</dbReference>
<protein>
    <recommendedName>
        <fullName evidence="1">Methyltransferase type 11 domain-containing protein</fullName>
    </recommendedName>
</protein>
<evidence type="ECO:0000313" key="3">
    <source>
        <dbReference type="Proteomes" id="UP000054321"/>
    </source>
</evidence>
<dbReference type="HOGENOM" id="CLU_065416_2_0_1"/>
<accession>A0A0C3E3Q2</accession>
<dbReference type="InterPro" id="IPR029063">
    <property type="entry name" value="SAM-dependent_MTases_sf"/>
</dbReference>
<proteinExistence type="predicted"/>
<feature type="domain" description="Methyltransferase type 11" evidence="1">
    <location>
        <begin position="61"/>
        <end position="156"/>
    </location>
</feature>
<dbReference type="Pfam" id="PF08241">
    <property type="entry name" value="Methyltransf_11"/>
    <property type="match status" value="1"/>
</dbReference>
<reference evidence="3" key="2">
    <citation type="submission" date="2015-01" db="EMBL/GenBank/DDBJ databases">
        <title>Evolutionary Origins and Diversification of the Mycorrhizal Mutualists.</title>
        <authorList>
            <consortium name="DOE Joint Genome Institute"/>
            <consortium name="Mycorrhizal Genomics Consortium"/>
            <person name="Kohler A."/>
            <person name="Kuo A."/>
            <person name="Nagy L.G."/>
            <person name="Floudas D."/>
            <person name="Copeland A."/>
            <person name="Barry K.W."/>
            <person name="Cichocki N."/>
            <person name="Veneault-Fourrey C."/>
            <person name="LaButti K."/>
            <person name="Lindquist E.A."/>
            <person name="Lipzen A."/>
            <person name="Lundell T."/>
            <person name="Morin E."/>
            <person name="Murat C."/>
            <person name="Riley R."/>
            <person name="Ohm R."/>
            <person name="Sun H."/>
            <person name="Tunlid A."/>
            <person name="Henrissat B."/>
            <person name="Grigoriev I.V."/>
            <person name="Hibbett D.S."/>
            <person name="Martin F."/>
        </authorList>
    </citation>
    <scope>NUCLEOTIDE SEQUENCE [LARGE SCALE GENOMIC DNA]</scope>
    <source>
        <strain evidence="3">Zn</strain>
    </source>
</reference>